<dbReference type="Proteomes" id="UP001341281">
    <property type="component" value="Chromosome 01"/>
</dbReference>
<sequence length="269" mass="29098">MVAVFNLMTIADFSDQYTDYQDKLFAKDDGRLEFRGNTLGTKWPGSGKPGLWMNAMSRLAALCCLIARGVDLVKLLTGGNDNDAAAAAAGEEEEEDASSSLELVIPPVFDHCTVSGARRDLYWQVASGDEEADATRVEAQLRESIEWGGGAAGTSASICWEGWVSFPQPRSAAEAPVAFVLRPRSLAPAPYLRSQHCNPVARSPDPRARAPGGRRPLRAPCPGGPAPARPTLRVCGRRPRRPLPGPLPRCLGTWLPRVLQSQQQVQVRT</sequence>
<name>A0AAQ3SCA9_PASNO</name>
<protein>
    <submittedName>
        <fullName evidence="2">Uncharacterized protein</fullName>
    </submittedName>
</protein>
<dbReference type="AlphaFoldDB" id="A0AAQ3SCA9"/>
<reference evidence="2 3" key="1">
    <citation type="submission" date="2024-02" db="EMBL/GenBank/DDBJ databases">
        <title>High-quality chromosome-scale genome assembly of Pensacola bahiagrass (Paspalum notatum Flugge var. saurae).</title>
        <authorList>
            <person name="Vega J.M."/>
            <person name="Podio M."/>
            <person name="Orjuela J."/>
            <person name="Siena L.A."/>
            <person name="Pessino S.C."/>
            <person name="Combes M.C."/>
            <person name="Mariac C."/>
            <person name="Albertini E."/>
            <person name="Pupilli F."/>
            <person name="Ortiz J.P.A."/>
            <person name="Leblanc O."/>
        </authorList>
    </citation>
    <scope>NUCLEOTIDE SEQUENCE [LARGE SCALE GENOMIC DNA]</scope>
    <source>
        <strain evidence="2">R1</strain>
        <tissue evidence="2">Leaf</tissue>
    </source>
</reference>
<dbReference type="EMBL" id="CP144745">
    <property type="protein sequence ID" value="WVZ48863.1"/>
    <property type="molecule type" value="Genomic_DNA"/>
</dbReference>
<gene>
    <name evidence="2" type="ORF">U9M48_000263</name>
</gene>
<evidence type="ECO:0000256" key="1">
    <source>
        <dbReference type="SAM" id="MobiDB-lite"/>
    </source>
</evidence>
<dbReference type="PANTHER" id="PTHR37391">
    <property type="entry name" value="E3 UBIQUITIN-PROTEIN LIGASE"/>
    <property type="match status" value="1"/>
</dbReference>
<evidence type="ECO:0000313" key="3">
    <source>
        <dbReference type="Proteomes" id="UP001341281"/>
    </source>
</evidence>
<accession>A0AAQ3SCA9</accession>
<organism evidence="2 3">
    <name type="scientific">Paspalum notatum var. saurae</name>
    <dbReference type="NCBI Taxonomy" id="547442"/>
    <lineage>
        <taxon>Eukaryota</taxon>
        <taxon>Viridiplantae</taxon>
        <taxon>Streptophyta</taxon>
        <taxon>Embryophyta</taxon>
        <taxon>Tracheophyta</taxon>
        <taxon>Spermatophyta</taxon>
        <taxon>Magnoliopsida</taxon>
        <taxon>Liliopsida</taxon>
        <taxon>Poales</taxon>
        <taxon>Poaceae</taxon>
        <taxon>PACMAD clade</taxon>
        <taxon>Panicoideae</taxon>
        <taxon>Andropogonodae</taxon>
        <taxon>Paspaleae</taxon>
        <taxon>Paspalinae</taxon>
        <taxon>Paspalum</taxon>
    </lineage>
</organism>
<keyword evidence="3" id="KW-1185">Reference proteome</keyword>
<proteinExistence type="predicted"/>
<dbReference type="PANTHER" id="PTHR37391:SF12">
    <property type="entry name" value="OS02G0828500 PROTEIN"/>
    <property type="match status" value="1"/>
</dbReference>
<feature type="compositionally biased region" description="Low complexity" evidence="1">
    <location>
        <begin position="199"/>
        <end position="221"/>
    </location>
</feature>
<feature type="region of interest" description="Disordered" evidence="1">
    <location>
        <begin position="197"/>
        <end position="240"/>
    </location>
</feature>
<evidence type="ECO:0000313" key="2">
    <source>
        <dbReference type="EMBL" id="WVZ48863.1"/>
    </source>
</evidence>